<dbReference type="AlphaFoldDB" id="A0AA86T0A9"/>
<evidence type="ECO:0000313" key="2">
    <source>
        <dbReference type="Proteomes" id="UP001189624"/>
    </source>
</evidence>
<reference evidence="1" key="1">
    <citation type="submission" date="2023-10" db="EMBL/GenBank/DDBJ databases">
        <authorList>
            <person name="Domelevo Entfellner J.-B."/>
        </authorList>
    </citation>
    <scope>NUCLEOTIDE SEQUENCE</scope>
</reference>
<keyword evidence="2" id="KW-1185">Reference proteome</keyword>
<protein>
    <submittedName>
        <fullName evidence="1">Uncharacterized protein</fullName>
    </submittedName>
</protein>
<dbReference type="Gramene" id="rna-AYBTSS11_LOCUS28440">
    <property type="protein sequence ID" value="CAJ1976303.1"/>
    <property type="gene ID" value="gene-AYBTSS11_LOCUS28440"/>
</dbReference>
<gene>
    <name evidence="1" type="ORF">AYBTSS11_LOCUS28440</name>
</gene>
<proteinExistence type="predicted"/>
<dbReference type="Proteomes" id="UP001189624">
    <property type="component" value="Chromosome 10"/>
</dbReference>
<dbReference type="EMBL" id="OY731407">
    <property type="protein sequence ID" value="CAJ1976303.1"/>
    <property type="molecule type" value="Genomic_DNA"/>
</dbReference>
<sequence length="109" mass="12566">MYGYAGSWEKLFTLTQDHFHIGSPKLKSLRPLLLDGDRVLLEQNHSKLCWYNGKSGDVSFVRIPGVGNSIERTVCVGSLVPPALLSFRDESEKRRLGHQKWRKNIVWWL</sequence>
<evidence type="ECO:0000313" key="1">
    <source>
        <dbReference type="EMBL" id="CAJ1976303.1"/>
    </source>
</evidence>
<name>A0AA86T0A9_9FABA</name>
<organism evidence="1 2">
    <name type="scientific">Sphenostylis stenocarpa</name>
    <dbReference type="NCBI Taxonomy" id="92480"/>
    <lineage>
        <taxon>Eukaryota</taxon>
        <taxon>Viridiplantae</taxon>
        <taxon>Streptophyta</taxon>
        <taxon>Embryophyta</taxon>
        <taxon>Tracheophyta</taxon>
        <taxon>Spermatophyta</taxon>
        <taxon>Magnoliopsida</taxon>
        <taxon>eudicotyledons</taxon>
        <taxon>Gunneridae</taxon>
        <taxon>Pentapetalae</taxon>
        <taxon>rosids</taxon>
        <taxon>fabids</taxon>
        <taxon>Fabales</taxon>
        <taxon>Fabaceae</taxon>
        <taxon>Papilionoideae</taxon>
        <taxon>50 kb inversion clade</taxon>
        <taxon>NPAAA clade</taxon>
        <taxon>indigoferoid/millettioid clade</taxon>
        <taxon>Phaseoleae</taxon>
        <taxon>Sphenostylis</taxon>
    </lineage>
</organism>
<accession>A0AA86T0A9</accession>